<dbReference type="EMBL" id="CAKKLH010000235">
    <property type="protein sequence ID" value="CAH0106827.1"/>
    <property type="molecule type" value="Genomic_DNA"/>
</dbReference>
<gene>
    <name evidence="2" type="ORF">DGAL_LOCUS9987</name>
</gene>
<reference evidence="2" key="1">
    <citation type="submission" date="2021-11" db="EMBL/GenBank/DDBJ databases">
        <authorList>
            <person name="Schell T."/>
        </authorList>
    </citation>
    <scope>NUCLEOTIDE SEQUENCE</scope>
    <source>
        <strain evidence="2">M5</strain>
    </source>
</reference>
<name>A0A8J2RLK4_9CRUS</name>
<keyword evidence="1" id="KW-0732">Signal</keyword>
<protein>
    <recommendedName>
        <fullName evidence="4">Secreted protein</fullName>
    </recommendedName>
</protein>
<organism evidence="2 3">
    <name type="scientific">Daphnia galeata</name>
    <dbReference type="NCBI Taxonomy" id="27404"/>
    <lineage>
        <taxon>Eukaryota</taxon>
        <taxon>Metazoa</taxon>
        <taxon>Ecdysozoa</taxon>
        <taxon>Arthropoda</taxon>
        <taxon>Crustacea</taxon>
        <taxon>Branchiopoda</taxon>
        <taxon>Diplostraca</taxon>
        <taxon>Cladocera</taxon>
        <taxon>Anomopoda</taxon>
        <taxon>Daphniidae</taxon>
        <taxon>Daphnia</taxon>
    </lineage>
</organism>
<feature type="signal peptide" evidence="1">
    <location>
        <begin position="1"/>
        <end position="20"/>
    </location>
</feature>
<sequence length="141" mass="16391">MKRTSITLSLTFVISTIVFAYSTPDITEEDRITDNNVEYYDDEENGSLTNPALIFIKKPDNSAGDDNNIYYEYQQEEETLYDDRAPGVPETVHEIKPNQINFLIRFFRSFSALPLLFRHRFLCNFSHSASFHNLNCFSSLE</sequence>
<proteinExistence type="predicted"/>
<evidence type="ECO:0000256" key="1">
    <source>
        <dbReference type="SAM" id="SignalP"/>
    </source>
</evidence>
<keyword evidence="3" id="KW-1185">Reference proteome</keyword>
<dbReference type="AlphaFoldDB" id="A0A8J2RLK4"/>
<comment type="caution">
    <text evidence="2">The sequence shown here is derived from an EMBL/GenBank/DDBJ whole genome shotgun (WGS) entry which is preliminary data.</text>
</comment>
<accession>A0A8J2RLK4</accession>
<evidence type="ECO:0000313" key="3">
    <source>
        <dbReference type="Proteomes" id="UP000789390"/>
    </source>
</evidence>
<feature type="chain" id="PRO_5035184129" description="Secreted protein" evidence="1">
    <location>
        <begin position="21"/>
        <end position="141"/>
    </location>
</feature>
<dbReference type="OrthoDB" id="6350595at2759"/>
<evidence type="ECO:0008006" key="4">
    <source>
        <dbReference type="Google" id="ProtNLM"/>
    </source>
</evidence>
<dbReference type="Proteomes" id="UP000789390">
    <property type="component" value="Unassembled WGS sequence"/>
</dbReference>
<evidence type="ECO:0000313" key="2">
    <source>
        <dbReference type="EMBL" id="CAH0106827.1"/>
    </source>
</evidence>